<proteinExistence type="predicted"/>
<protein>
    <submittedName>
        <fullName evidence="1">Uncharacterized protein</fullName>
    </submittedName>
</protein>
<accession>A0A498KN87</accession>
<gene>
    <name evidence="1" type="ORF">DVH24_023151</name>
</gene>
<reference evidence="1 2" key="1">
    <citation type="submission" date="2018-10" db="EMBL/GenBank/DDBJ databases">
        <title>A high-quality apple genome assembly.</title>
        <authorList>
            <person name="Hu J."/>
        </authorList>
    </citation>
    <scope>NUCLEOTIDE SEQUENCE [LARGE SCALE GENOMIC DNA]</scope>
    <source>
        <strain evidence="2">cv. HFTH1</strain>
        <tissue evidence="1">Young leaf</tissue>
    </source>
</reference>
<dbReference type="Proteomes" id="UP000290289">
    <property type="component" value="Chromosome 1"/>
</dbReference>
<evidence type="ECO:0000313" key="1">
    <source>
        <dbReference type="EMBL" id="RXI09007.1"/>
    </source>
</evidence>
<dbReference type="EMBL" id="RDQH01000327">
    <property type="protein sequence ID" value="RXI09007.1"/>
    <property type="molecule type" value="Genomic_DNA"/>
</dbReference>
<keyword evidence="2" id="KW-1185">Reference proteome</keyword>
<evidence type="ECO:0000313" key="2">
    <source>
        <dbReference type="Proteomes" id="UP000290289"/>
    </source>
</evidence>
<organism evidence="1 2">
    <name type="scientific">Malus domestica</name>
    <name type="common">Apple</name>
    <name type="synonym">Pyrus malus</name>
    <dbReference type="NCBI Taxonomy" id="3750"/>
    <lineage>
        <taxon>Eukaryota</taxon>
        <taxon>Viridiplantae</taxon>
        <taxon>Streptophyta</taxon>
        <taxon>Embryophyta</taxon>
        <taxon>Tracheophyta</taxon>
        <taxon>Spermatophyta</taxon>
        <taxon>Magnoliopsida</taxon>
        <taxon>eudicotyledons</taxon>
        <taxon>Gunneridae</taxon>
        <taxon>Pentapetalae</taxon>
        <taxon>rosids</taxon>
        <taxon>fabids</taxon>
        <taxon>Rosales</taxon>
        <taxon>Rosaceae</taxon>
        <taxon>Amygdaloideae</taxon>
        <taxon>Maleae</taxon>
        <taxon>Malus</taxon>
    </lineage>
</organism>
<comment type="caution">
    <text evidence="1">The sequence shown here is derived from an EMBL/GenBank/DDBJ whole genome shotgun (WGS) entry which is preliminary data.</text>
</comment>
<dbReference type="AlphaFoldDB" id="A0A498KN87"/>
<sequence length="284" mass="31556">MSTGDLVESIGKGTLIVETKKGTRAGQTGTGPRGRGGYCRFGAVIFPHSQISPTFFLCSCSLLPPTPRLRQHHRSSRSEKTIGLTQLQITLDRSSNLVRLGQLRITLDSVDNLIATIQDWTAMADDKSIGVKNYEPSTREDNIRSSMACLGLLNHRHHRSSSCRKLRLGKGNGIKAFFFNPNKEPILKEALKVLVSPTTNIYVHTHFFNPNEEPNLREDLKPIFSIIHRLPNPWTRPKSTRFKRVELGPVLKFEISLLASTRPVAFSYGSGPVPPNLGPARAQP</sequence>
<name>A0A498KN87_MALDO</name>